<dbReference type="Proteomes" id="UP001318860">
    <property type="component" value="Unassembled WGS sequence"/>
</dbReference>
<evidence type="ECO:0000313" key="3">
    <source>
        <dbReference type="Proteomes" id="UP001318860"/>
    </source>
</evidence>
<dbReference type="SUPFAM" id="SSF54928">
    <property type="entry name" value="RNA-binding domain, RBD"/>
    <property type="match status" value="1"/>
</dbReference>
<evidence type="ECO:0000313" key="2">
    <source>
        <dbReference type="EMBL" id="KAK6141203.1"/>
    </source>
</evidence>
<sequence length="546" mass="62072">MLKTLKKFGKVEDIFIPKKKDRRGKSFGFVRFLGVLQPQQLESKLNQIWLGSYKLRVNIPRFNRESRVGHTSKVSSPPQPQVILNQAFRDARTFAEVVSEKKVDFIFSSSDCNRKWVEGSFIGMLRNHEDFNSVQCELYKSGVLSTRIIPLGEKLTLLWAENKRNLEEFINEEPIWLKSWFKWVKPWSFEDACLDRQCWIKCYGIPIHAWDHHFFNLISSSIGKFIESDQAISDKLRLDVARIMVSTSSRTPISKSLLVIIDGCEFNIKLLEEESVFPSHLNRQFPSLQPNVFLDTDLTSDDSKGESDQISCIPATEDDDSDHFENLHLPNGHFNENPNAVDIFNPFPKMSDNTIIPFFDPKKNVLDVEIPPGAFGPSNLIGPSIPAPVPSLTLAPNGEAHPPISPLNLNPSPSSMILETSSPLPTHLYKRLIISLPPPSPKNPPPSAAVTDLVHISSEANKLDKPHKPSKRDQNSLRQDWNHFICDLDSENGMSLDKDVEERKRKIKGKKTKNNSQSIQMDNSLNDSNIEKGNIIFHNRSFEWEA</sequence>
<protein>
    <recommendedName>
        <fullName evidence="4">RRM domain-containing protein</fullName>
    </recommendedName>
</protein>
<evidence type="ECO:0008006" key="4">
    <source>
        <dbReference type="Google" id="ProtNLM"/>
    </source>
</evidence>
<accession>A0ABR0W0Q0</accession>
<feature type="compositionally biased region" description="Polar residues" evidence="1">
    <location>
        <begin position="514"/>
        <end position="527"/>
    </location>
</feature>
<organism evidence="2 3">
    <name type="scientific">Rehmannia glutinosa</name>
    <name type="common">Chinese foxglove</name>
    <dbReference type="NCBI Taxonomy" id="99300"/>
    <lineage>
        <taxon>Eukaryota</taxon>
        <taxon>Viridiplantae</taxon>
        <taxon>Streptophyta</taxon>
        <taxon>Embryophyta</taxon>
        <taxon>Tracheophyta</taxon>
        <taxon>Spermatophyta</taxon>
        <taxon>Magnoliopsida</taxon>
        <taxon>eudicotyledons</taxon>
        <taxon>Gunneridae</taxon>
        <taxon>Pentapetalae</taxon>
        <taxon>asterids</taxon>
        <taxon>lamiids</taxon>
        <taxon>Lamiales</taxon>
        <taxon>Orobanchaceae</taxon>
        <taxon>Rehmannieae</taxon>
        <taxon>Rehmannia</taxon>
    </lineage>
</organism>
<dbReference type="InterPro" id="IPR035979">
    <property type="entry name" value="RBD_domain_sf"/>
</dbReference>
<dbReference type="Gene3D" id="3.30.70.330">
    <property type="match status" value="1"/>
</dbReference>
<gene>
    <name evidence="2" type="ORF">DH2020_025055</name>
</gene>
<keyword evidence="3" id="KW-1185">Reference proteome</keyword>
<dbReference type="EMBL" id="JABTTQ020000167">
    <property type="protein sequence ID" value="KAK6141203.1"/>
    <property type="molecule type" value="Genomic_DNA"/>
</dbReference>
<dbReference type="CDD" id="cd00590">
    <property type="entry name" value="RRM_SF"/>
    <property type="match status" value="1"/>
</dbReference>
<proteinExistence type="predicted"/>
<comment type="caution">
    <text evidence="2">The sequence shown here is derived from an EMBL/GenBank/DDBJ whole genome shotgun (WGS) entry which is preliminary data.</text>
</comment>
<dbReference type="PANTHER" id="PTHR34427">
    <property type="entry name" value="DUF4283 DOMAIN PROTEIN"/>
    <property type="match status" value="1"/>
</dbReference>
<feature type="region of interest" description="Disordered" evidence="1">
    <location>
        <begin position="500"/>
        <end position="527"/>
    </location>
</feature>
<reference evidence="2 3" key="1">
    <citation type="journal article" date="2021" name="Comput. Struct. Biotechnol. J.">
        <title>De novo genome assembly of the potent medicinal plant Rehmannia glutinosa using nanopore technology.</title>
        <authorList>
            <person name="Ma L."/>
            <person name="Dong C."/>
            <person name="Song C."/>
            <person name="Wang X."/>
            <person name="Zheng X."/>
            <person name="Niu Y."/>
            <person name="Chen S."/>
            <person name="Feng W."/>
        </authorList>
    </citation>
    <scope>NUCLEOTIDE SEQUENCE [LARGE SCALE GENOMIC DNA]</scope>
    <source>
        <strain evidence="2">DH-2019</strain>
    </source>
</reference>
<evidence type="ECO:0000256" key="1">
    <source>
        <dbReference type="SAM" id="MobiDB-lite"/>
    </source>
</evidence>
<name>A0ABR0W0Q0_REHGL</name>
<dbReference type="InterPro" id="IPR012677">
    <property type="entry name" value="Nucleotide-bd_a/b_plait_sf"/>
</dbReference>
<dbReference type="PANTHER" id="PTHR34427:SF5">
    <property type="entry name" value="DUF4283 DOMAIN-CONTAINING PROTEIN"/>
    <property type="match status" value="1"/>
</dbReference>